<evidence type="ECO:0000256" key="1">
    <source>
        <dbReference type="ARBA" id="ARBA00022741"/>
    </source>
</evidence>
<evidence type="ECO:0000313" key="7">
    <source>
        <dbReference type="EMBL" id="EAL8903803.1"/>
    </source>
</evidence>
<dbReference type="GO" id="GO:0005524">
    <property type="term" value="F:ATP binding"/>
    <property type="evidence" value="ECO:0007669"/>
    <property type="project" value="UniProtKB-KW"/>
</dbReference>
<keyword evidence="4" id="KW-0067">ATP-binding</keyword>
<evidence type="ECO:0000256" key="4">
    <source>
        <dbReference type="ARBA" id="ARBA00022840"/>
    </source>
</evidence>
<dbReference type="GO" id="GO:0000724">
    <property type="term" value="P:double-strand break repair via homologous recombination"/>
    <property type="evidence" value="ECO:0007669"/>
    <property type="project" value="TreeGrafter"/>
</dbReference>
<evidence type="ECO:0000256" key="2">
    <source>
        <dbReference type="ARBA" id="ARBA00022801"/>
    </source>
</evidence>
<reference evidence="7" key="1">
    <citation type="submission" date="2018-08" db="EMBL/GenBank/DDBJ databases">
        <authorList>
            <consortium name="PulseNet: The National Subtyping Network for Foodborne Disease Surveillance"/>
            <person name="Tarr C.L."/>
            <person name="Trees E."/>
            <person name="Katz L.S."/>
            <person name="Carleton-Romer H.A."/>
            <person name="Stroika S."/>
            <person name="Kucerova Z."/>
            <person name="Roache K.F."/>
            <person name="Sabol A.L."/>
            <person name="Besser J."/>
            <person name="Gerner-Smidt P."/>
        </authorList>
    </citation>
    <scope>NUCLEOTIDE SEQUENCE</scope>
    <source>
        <strain evidence="7">PNUSAC005770</strain>
    </source>
</reference>
<feature type="domain" description="UvrD-like helicase C-terminal" evidence="6">
    <location>
        <begin position="364"/>
        <end position="446"/>
    </location>
</feature>
<dbReference type="Pfam" id="PF13245">
    <property type="entry name" value="AAA_19"/>
    <property type="match status" value="1"/>
</dbReference>
<keyword evidence="5" id="KW-0175">Coiled coil</keyword>
<accession>A0A5L8Z9X1</accession>
<keyword evidence="3" id="KW-0347">Helicase</keyword>
<protein>
    <recommendedName>
        <fullName evidence="6">UvrD-like helicase C-terminal domain-containing protein</fullName>
    </recommendedName>
</protein>
<evidence type="ECO:0000259" key="6">
    <source>
        <dbReference type="Pfam" id="PF13361"/>
    </source>
</evidence>
<keyword evidence="1" id="KW-0547">Nucleotide-binding</keyword>
<dbReference type="PANTHER" id="PTHR11070">
    <property type="entry name" value="UVRD / RECB / PCRA DNA HELICASE FAMILY MEMBER"/>
    <property type="match status" value="1"/>
</dbReference>
<organism evidence="7">
    <name type="scientific">Campylobacter upsaliensis</name>
    <dbReference type="NCBI Taxonomy" id="28080"/>
    <lineage>
        <taxon>Bacteria</taxon>
        <taxon>Pseudomonadati</taxon>
        <taxon>Campylobacterota</taxon>
        <taxon>Epsilonproteobacteria</taxon>
        <taxon>Campylobacterales</taxon>
        <taxon>Campylobacteraceae</taxon>
        <taxon>Campylobacter</taxon>
    </lineage>
</organism>
<dbReference type="GO" id="GO:0016787">
    <property type="term" value="F:hydrolase activity"/>
    <property type="evidence" value="ECO:0007669"/>
    <property type="project" value="UniProtKB-KW"/>
</dbReference>
<dbReference type="GO" id="GO:0031297">
    <property type="term" value="P:replication fork processing"/>
    <property type="evidence" value="ECO:0007669"/>
    <property type="project" value="TreeGrafter"/>
</dbReference>
<dbReference type="Gene3D" id="3.40.50.300">
    <property type="entry name" value="P-loop containing nucleotide triphosphate hydrolases"/>
    <property type="match status" value="2"/>
</dbReference>
<dbReference type="SUPFAM" id="SSF52540">
    <property type="entry name" value="P-loop containing nucleoside triphosphate hydrolases"/>
    <property type="match status" value="1"/>
</dbReference>
<evidence type="ECO:0000256" key="5">
    <source>
        <dbReference type="SAM" id="Coils"/>
    </source>
</evidence>
<dbReference type="Pfam" id="PF13361">
    <property type="entry name" value="UvrD_C"/>
    <property type="match status" value="1"/>
</dbReference>
<comment type="caution">
    <text evidence="7">The sequence shown here is derived from an EMBL/GenBank/DDBJ whole genome shotgun (WGS) entry which is preliminary data.</text>
</comment>
<feature type="coiled-coil region" evidence="5">
    <location>
        <begin position="402"/>
        <end position="432"/>
    </location>
</feature>
<evidence type="ECO:0000256" key="3">
    <source>
        <dbReference type="ARBA" id="ARBA00022806"/>
    </source>
</evidence>
<dbReference type="GO" id="GO:0003677">
    <property type="term" value="F:DNA binding"/>
    <property type="evidence" value="ECO:0007669"/>
    <property type="project" value="InterPro"/>
</dbReference>
<name>A0A5L8Z9X1_CAMUP</name>
<gene>
    <name evidence="7" type="ORF">D0B03_05705</name>
</gene>
<keyword evidence="2" id="KW-0378">Hydrolase</keyword>
<proteinExistence type="predicted"/>
<dbReference type="AlphaFoldDB" id="A0A5L8Z9X1"/>
<dbReference type="GO" id="GO:0043138">
    <property type="term" value="F:3'-5' DNA helicase activity"/>
    <property type="evidence" value="ECO:0007669"/>
    <property type="project" value="TreeGrafter"/>
</dbReference>
<dbReference type="InterPro" id="IPR000212">
    <property type="entry name" value="DNA_helicase_UvrD/REP"/>
</dbReference>
<dbReference type="InterPro" id="IPR014017">
    <property type="entry name" value="DNA_helicase_UvrD-like_C"/>
</dbReference>
<dbReference type="EMBL" id="AACSBQ010000020">
    <property type="protein sequence ID" value="EAL8903803.1"/>
    <property type="molecule type" value="Genomic_DNA"/>
</dbReference>
<sequence length="470" mass="54633">MKLSKEQELILEKASTLRQGEILKINACAGSGKTTMLKHIALANPANSFLYLAFNKAIAQKSKKLFPKNVEVKTIHSLAYVFAKKHLGSFSLLSNLKIFDIAPFFSNQKSSYLNAVLKEYARFLKSDETETFYKEVALLYEAMLKKELPMTHDFYLKYYQLASGGKELHNYDYILFDEAQDSNAVMLSIFLNNVCKKILVGDTFQNIYGFNQTINALETIEADFHLNLSTNYRSTQEILDYADSFLETCSSKNRVKMHSALKEEVKIKTQAFITRTNAGLIELINTLRKEENLDEVALLKEPESIFKLLFDIFSFRANRFELISKENAFLHNFDSMFELRSYASYDAELSLALNLSEKPYDFKALKKLALKLYQNKNANIFLINAHLSKGLEWDRVILHNDFVKLRDLKAKIEEEKNQEEKAKREFEMEQELNLFYVAITRARFELEDRSGNNKEVLRQDKKFNKMQRKF</sequence>
<dbReference type="InterPro" id="IPR027417">
    <property type="entry name" value="P-loop_NTPase"/>
</dbReference>
<dbReference type="PANTHER" id="PTHR11070:SF30">
    <property type="entry name" value="F-BOX DNA HELICASE 1"/>
    <property type="match status" value="1"/>
</dbReference>